<keyword evidence="2" id="KW-0472">Membrane</keyword>
<feature type="compositionally biased region" description="Basic and acidic residues" evidence="1">
    <location>
        <begin position="67"/>
        <end position="88"/>
    </location>
</feature>
<proteinExistence type="predicted"/>
<evidence type="ECO:0000256" key="1">
    <source>
        <dbReference type="SAM" id="MobiDB-lite"/>
    </source>
</evidence>
<evidence type="ECO:0000313" key="4">
    <source>
        <dbReference type="Proteomes" id="UP001596208"/>
    </source>
</evidence>
<dbReference type="EMBL" id="JBHSKI010000014">
    <property type="protein sequence ID" value="MFC5174156.1"/>
    <property type="molecule type" value="Genomic_DNA"/>
</dbReference>
<keyword evidence="4" id="KW-1185">Reference proteome</keyword>
<feature type="region of interest" description="Disordered" evidence="1">
    <location>
        <begin position="67"/>
        <end position="105"/>
    </location>
</feature>
<name>A0ABW0BAG9_9ACTN</name>
<accession>A0ABW0BAG9</accession>
<keyword evidence="2" id="KW-1133">Transmembrane helix</keyword>
<evidence type="ECO:0008006" key="5">
    <source>
        <dbReference type="Google" id="ProtNLM"/>
    </source>
</evidence>
<sequence>MFRYRRVRVVTVLVIGWVVLTAVERWAERSPWPSAMLGGLLWSCVVAGVWWFAEWTQSPLRTARGPAEAREAATVSPKDDAVCDRGAEADEPASRPTDSSAPSRR</sequence>
<gene>
    <name evidence="3" type="ORF">ACFPRK_26735</name>
</gene>
<organism evidence="3 4">
    <name type="scientific">Streptomyces mutomycini</name>
    <dbReference type="NCBI Taxonomy" id="284036"/>
    <lineage>
        <taxon>Bacteria</taxon>
        <taxon>Bacillati</taxon>
        <taxon>Actinomycetota</taxon>
        <taxon>Actinomycetes</taxon>
        <taxon>Kitasatosporales</taxon>
        <taxon>Streptomycetaceae</taxon>
        <taxon>Streptomyces</taxon>
    </lineage>
</organism>
<reference evidence="4" key="1">
    <citation type="journal article" date="2019" name="Int. J. Syst. Evol. Microbiol.">
        <title>The Global Catalogue of Microorganisms (GCM) 10K type strain sequencing project: providing services to taxonomists for standard genome sequencing and annotation.</title>
        <authorList>
            <consortium name="The Broad Institute Genomics Platform"/>
            <consortium name="The Broad Institute Genome Sequencing Center for Infectious Disease"/>
            <person name="Wu L."/>
            <person name="Ma J."/>
        </authorList>
    </citation>
    <scope>NUCLEOTIDE SEQUENCE [LARGE SCALE GENOMIC DNA]</scope>
    <source>
        <strain evidence="4">CGMCC 4.1721</strain>
    </source>
</reference>
<evidence type="ECO:0000313" key="3">
    <source>
        <dbReference type="EMBL" id="MFC5174156.1"/>
    </source>
</evidence>
<feature type="compositionally biased region" description="Polar residues" evidence="1">
    <location>
        <begin position="96"/>
        <end position="105"/>
    </location>
</feature>
<protein>
    <recommendedName>
        <fullName evidence="5">Integral membrane protein</fullName>
    </recommendedName>
</protein>
<comment type="caution">
    <text evidence="3">The sequence shown here is derived from an EMBL/GenBank/DDBJ whole genome shotgun (WGS) entry which is preliminary data.</text>
</comment>
<feature type="transmembrane region" description="Helical" evidence="2">
    <location>
        <begin position="35"/>
        <end position="53"/>
    </location>
</feature>
<evidence type="ECO:0000256" key="2">
    <source>
        <dbReference type="SAM" id="Phobius"/>
    </source>
</evidence>
<dbReference type="Proteomes" id="UP001596208">
    <property type="component" value="Unassembled WGS sequence"/>
</dbReference>
<keyword evidence="2" id="KW-0812">Transmembrane</keyword>
<dbReference type="RefSeq" id="WP_031094931.1">
    <property type="nucleotide sequence ID" value="NZ_JBHSKI010000014.1"/>
</dbReference>